<organism evidence="1 2">
    <name type="scientific">Plectus sambesii</name>
    <dbReference type="NCBI Taxonomy" id="2011161"/>
    <lineage>
        <taxon>Eukaryota</taxon>
        <taxon>Metazoa</taxon>
        <taxon>Ecdysozoa</taxon>
        <taxon>Nematoda</taxon>
        <taxon>Chromadorea</taxon>
        <taxon>Plectida</taxon>
        <taxon>Plectina</taxon>
        <taxon>Plectoidea</taxon>
        <taxon>Plectidae</taxon>
        <taxon>Plectus</taxon>
    </lineage>
</organism>
<reference evidence="2" key="1">
    <citation type="submission" date="2022-11" db="UniProtKB">
        <authorList>
            <consortium name="WormBaseParasite"/>
        </authorList>
    </citation>
    <scope>IDENTIFICATION</scope>
</reference>
<name>A0A914VGW4_9BILA</name>
<dbReference type="WBParaSite" id="PSAMB.scaffold1952size26461.g15670.t1">
    <property type="protein sequence ID" value="PSAMB.scaffold1952size26461.g15670.t1"/>
    <property type="gene ID" value="PSAMB.scaffold1952size26461.g15670"/>
</dbReference>
<sequence>MSFLELFSRSIIGRSVAQRARISLLLAYRHKHDAKLSNQEKERILNVMLDQMKSPKEMEEHIDKHIHSHWTNNNLEQSSGKGNAKVSVPTRDIRKTISIVGLPDNHDALNLYLLKFIAARDIEMCRQIYDKLKSLKRSLPFDAINNSTSIKFMTLLVEEEGVQAAIEFAKYYRNTFLIYRGGRAATRFSLEKLLTAALNAPGDEADVLLQAEALRSTLLRTGNVHEDFNSIINPFVDHTLKRHGWSAALKTYDREQRLFRQYGGHQPLMQYIIDHLDKRGDELKAAYDLEPSADDAFCSLHVLLTTVWRITERYSMAFGVFNAEFIVLLLRSNRKEEAWMVSDHNPNIDDIKLKNAIHKLISDFSTPDTKLIQDLIELLGRRSDILKPSLRLSPRLGLAEAIRDWLISCHKKHDTAGALAAIDAFKEHDIPIDDGTFALAVKVFEDAGVKPPSTLNPVKRFFTE</sequence>
<evidence type="ECO:0000313" key="1">
    <source>
        <dbReference type="Proteomes" id="UP000887566"/>
    </source>
</evidence>
<accession>A0A914VGW4</accession>
<evidence type="ECO:0000313" key="2">
    <source>
        <dbReference type="WBParaSite" id="PSAMB.scaffold1952size26461.g15670.t1"/>
    </source>
</evidence>
<dbReference type="Proteomes" id="UP000887566">
    <property type="component" value="Unplaced"/>
</dbReference>
<keyword evidence="1" id="KW-1185">Reference proteome</keyword>
<protein>
    <submittedName>
        <fullName evidence="2">Uncharacterized protein</fullName>
    </submittedName>
</protein>
<proteinExistence type="predicted"/>
<dbReference type="AlphaFoldDB" id="A0A914VGW4"/>